<name>A0A9D1ZKU7_9BACE</name>
<feature type="region of interest" description="Disordered" evidence="1">
    <location>
        <begin position="257"/>
        <end position="284"/>
    </location>
</feature>
<comment type="caution">
    <text evidence="2">The sequence shown here is derived from an EMBL/GenBank/DDBJ whole genome shotgun (WGS) entry which is preliminary data.</text>
</comment>
<evidence type="ECO:0008006" key="4">
    <source>
        <dbReference type="Google" id="ProtNLM"/>
    </source>
</evidence>
<organism evidence="2 3">
    <name type="scientific">Candidatus Bacteroides pullicola</name>
    <dbReference type="NCBI Taxonomy" id="2838475"/>
    <lineage>
        <taxon>Bacteria</taxon>
        <taxon>Pseudomonadati</taxon>
        <taxon>Bacteroidota</taxon>
        <taxon>Bacteroidia</taxon>
        <taxon>Bacteroidales</taxon>
        <taxon>Bacteroidaceae</taxon>
        <taxon>Bacteroides</taxon>
    </lineage>
</organism>
<protein>
    <recommendedName>
        <fullName evidence="4">Caudovirus prohead protease</fullName>
    </recommendedName>
</protein>
<proteinExistence type="predicted"/>
<dbReference type="Gene3D" id="1.10.287.1490">
    <property type="match status" value="1"/>
</dbReference>
<evidence type="ECO:0000256" key="1">
    <source>
        <dbReference type="SAM" id="MobiDB-lite"/>
    </source>
</evidence>
<gene>
    <name evidence="2" type="ORF">H9824_12160</name>
</gene>
<dbReference type="AlphaFoldDB" id="A0A9D1ZKU7"/>
<reference evidence="2" key="2">
    <citation type="submission" date="2021-04" db="EMBL/GenBank/DDBJ databases">
        <authorList>
            <person name="Gilroy R."/>
        </authorList>
    </citation>
    <scope>NUCLEOTIDE SEQUENCE</scope>
    <source>
        <strain evidence="2">Gambia2-208</strain>
    </source>
</reference>
<accession>A0A9D1ZKU7</accession>
<evidence type="ECO:0000313" key="2">
    <source>
        <dbReference type="EMBL" id="HIY89436.1"/>
    </source>
</evidence>
<dbReference type="EMBL" id="DXCV01000088">
    <property type="protein sequence ID" value="HIY89436.1"/>
    <property type="molecule type" value="Genomic_DNA"/>
</dbReference>
<reference evidence="2" key="1">
    <citation type="journal article" date="2021" name="PeerJ">
        <title>Extensive microbial diversity within the chicken gut microbiome revealed by metagenomics and culture.</title>
        <authorList>
            <person name="Gilroy R."/>
            <person name="Ravi A."/>
            <person name="Getino M."/>
            <person name="Pursley I."/>
            <person name="Horton D.L."/>
            <person name="Alikhan N.F."/>
            <person name="Baker D."/>
            <person name="Gharbi K."/>
            <person name="Hall N."/>
            <person name="Watson M."/>
            <person name="Adriaenssens E.M."/>
            <person name="Foster-Nyarko E."/>
            <person name="Jarju S."/>
            <person name="Secka A."/>
            <person name="Antonio M."/>
            <person name="Oren A."/>
            <person name="Chaudhuri R.R."/>
            <person name="La Ragione R."/>
            <person name="Hildebrand F."/>
            <person name="Pallen M.J."/>
        </authorList>
    </citation>
    <scope>NUCLEOTIDE SEQUENCE</scope>
    <source>
        <strain evidence="2">Gambia2-208</strain>
    </source>
</reference>
<dbReference type="Proteomes" id="UP000886851">
    <property type="component" value="Unassembled WGS sequence"/>
</dbReference>
<evidence type="ECO:0000313" key="3">
    <source>
        <dbReference type="Proteomes" id="UP000886851"/>
    </source>
</evidence>
<sequence length="308" mass="33924">MSKRIILSDSSLNRYGYRVLTEGIDYSAFAKNPILLYMHFRDEGSPYWGTYKAIGHWKDIRVEDGVLSAEPVFDQVDELSQTIAAKFEAGTFNAASIGIRILATSGEKEFLVPGQTRETVTKCELMEASIVDIPANANAVRLYDRDTSACLAVGMDNAAVPLLRQNPTAMNLKAKWKTVLAFLGIGEDKAEATQLSEEQMESLNAEMERLQGENDRLAAEKADADQQLQAANDEVTTLKADLAKKDGEISTLTEQVQNLKNQPDEGQHGPAPKNEPQGEDKEDLAAFADKHPRDYAALTARMKEEGLV</sequence>